<dbReference type="EMBL" id="ML994710">
    <property type="protein sequence ID" value="KAF2176414.1"/>
    <property type="molecule type" value="Genomic_DNA"/>
</dbReference>
<dbReference type="Gene3D" id="1.10.630.10">
    <property type="entry name" value="Cytochrome P450"/>
    <property type="match status" value="1"/>
</dbReference>
<protein>
    <submittedName>
        <fullName evidence="7">Cytochrome P450</fullName>
    </submittedName>
</protein>
<keyword evidence="6" id="KW-0472">Membrane</keyword>
<feature type="binding site" description="axial binding residue" evidence="4">
    <location>
        <position position="449"/>
    </location>
    <ligand>
        <name>heme</name>
        <dbReference type="ChEBI" id="CHEBI:30413"/>
    </ligand>
    <ligandPart>
        <name>Fe</name>
        <dbReference type="ChEBI" id="CHEBI:18248"/>
    </ligandPart>
</feature>
<evidence type="ECO:0000256" key="6">
    <source>
        <dbReference type="SAM" id="Phobius"/>
    </source>
</evidence>
<evidence type="ECO:0000256" key="5">
    <source>
        <dbReference type="RuleBase" id="RU000461"/>
    </source>
</evidence>
<dbReference type="FunFam" id="1.10.630.10:FF:000050">
    <property type="entry name" value="Cytochrome P450 monooxygenase"/>
    <property type="match status" value="1"/>
</dbReference>
<reference evidence="7" key="1">
    <citation type="journal article" date="2020" name="Stud. Mycol.">
        <title>101 Dothideomycetes genomes: a test case for predicting lifestyles and emergence of pathogens.</title>
        <authorList>
            <person name="Haridas S."/>
            <person name="Albert R."/>
            <person name="Binder M."/>
            <person name="Bloem J."/>
            <person name="Labutti K."/>
            <person name="Salamov A."/>
            <person name="Andreopoulos B."/>
            <person name="Baker S."/>
            <person name="Barry K."/>
            <person name="Bills G."/>
            <person name="Bluhm B."/>
            <person name="Cannon C."/>
            <person name="Castanera R."/>
            <person name="Culley D."/>
            <person name="Daum C."/>
            <person name="Ezra D."/>
            <person name="Gonzalez J."/>
            <person name="Henrissat B."/>
            <person name="Kuo A."/>
            <person name="Liang C."/>
            <person name="Lipzen A."/>
            <person name="Lutzoni F."/>
            <person name="Magnuson J."/>
            <person name="Mondo S."/>
            <person name="Nolan M."/>
            <person name="Ohm R."/>
            <person name="Pangilinan J."/>
            <person name="Park H.-J."/>
            <person name="Ramirez L."/>
            <person name="Alfaro M."/>
            <person name="Sun H."/>
            <person name="Tritt A."/>
            <person name="Yoshinaga Y."/>
            <person name="Zwiers L.-H."/>
            <person name="Turgeon B."/>
            <person name="Goodwin S."/>
            <person name="Spatafora J."/>
            <person name="Crous P."/>
            <person name="Grigoriev I."/>
        </authorList>
    </citation>
    <scope>NUCLEOTIDE SEQUENCE</scope>
    <source>
        <strain evidence="7">CBS 207.26</strain>
    </source>
</reference>
<dbReference type="PANTHER" id="PTHR24305">
    <property type="entry name" value="CYTOCHROME P450"/>
    <property type="match status" value="1"/>
</dbReference>
<keyword evidence="4 5" id="KW-0349">Heme</keyword>
<gene>
    <name evidence="7" type="ORF">K469DRAFT_760660</name>
</gene>
<dbReference type="PANTHER" id="PTHR24305:SF190">
    <property type="entry name" value="P450, PUTATIVE (EUROFUNG)-RELATED"/>
    <property type="match status" value="1"/>
</dbReference>
<evidence type="ECO:0000256" key="1">
    <source>
        <dbReference type="ARBA" id="ARBA00001971"/>
    </source>
</evidence>
<feature type="transmembrane region" description="Helical" evidence="6">
    <location>
        <begin position="12"/>
        <end position="37"/>
    </location>
</feature>
<dbReference type="InterPro" id="IPR017972">
    <property type="entry name" value="Cyt_P450_CS"/>
</dbReference>
<organism evidence="7 8">
    <name type="scientific">Zopfia rhizophila CBS 207.26</name>
    <dbReference type="NCBI Taxonomy" id="1314779"/>
    <lineage>
        <taxon>Eukaryota</taxon>
        <taxon>Fungi</taxon>
        <taxon>Dikarya</taxon>
        <taxon>Ascomycota</taxon>
        <taxon>Pezizomycotina</taxon>
        <taxon>Dothideomycetes</taxon>
        <taxon>Dothideomycetes incertae sedis</taxon>
        <taxon>Zopfiaceae</taxon>
        <taxon>Zopfia</taxon>
    </lineage>
</organism>
<dbReference type="InterPro" id="IPR002401">
    <property type="entry name" value="Cyt_P450_E_grp-I"/>
</dbReference>
<dbReference type="GO" id="GO:0004497">
    <property type="term" value="F:monooxygenase activity"/>
    <property type="evidence" value="ECO:0007669"/>
    <property type="project" value="UniProtKB-KW"/>
</dbReference>
<keyword evidence="6" id="KW-0812">Transmembrane</keyword>
<sequence>MTEANFSTHLHAPFSPIFLVLFNLLFIFILCSIFHAYSPKVWAVPGPFFAKFSRVWYLRQVSHRDFQKTNIELHRRYGPVVRIAPNEFSIDDPEAVKIIYGHGTQYSQWYRASGHPNIPDLFTDQNSRRHAVLRRKVASLYSMTTLLRMEPCVEQCTALLTERLREFAQSQAMFNLQYWLQCYAFDLIGLITVAKRFGLLDDGTDPHGLFPSLHSYLVYCSHVGIYNEIHPILYTILSYLGRGGGHLRNFTSEQVQKRIQALVDVEHKPGSGDDFLAKVMQKHGEDPENFTMNEVFVTCMTNIGAGSDTTSISLSAILWYLLKSPEAFGKLRAEIDDMTANGEIADPVTFQNAQRMPYLQAVIKEALRMHPATGLPFGRVVPKRGATIAGTFFPEGSIVGINSWVAHNNTDVFGEDAASFRPERWLQSEERTQKMERYYIPFGHGSRTCIGKNISLMEISVLIPQLVRAFDFELVDPEAELECENLWFVKQKNVFCRVSMRKF</sequence>
<keyword evidence="6" id="KW-1133">Transmembrane helix</keyword>
<dbReference type="PRINTS" id="PR00463">
    <property type="entry name" value="EP450I"/>
</dbReference>
<dbReference type="CDD" id="cd11060">
    <property type="entry name" value="CYP57A1-like"/>
    <property type="match status" value="1"/>
</dbReference>
<comment type="similarity">
    <text evidence="5">Belongs to the cytochrome P450 family.</text>
</comment>
<evidence type="ECO:0000313" key="8">
    <source>
        <dbReference type="Proteomes" id="UP000800200"/>
    </source>
</evidence>
<keyword evidence="3 4" id="KW-0408">Iron</keyword>
<evidence type="ECO:0000256" key="4">
    <source>
        <dbReference type="PIRSR" id="PIRSR602401-1"/>
    </source>
</evidence>
<dbReference type="InterPro" id="IPR050121">
    <property type="entry name" value="Cytochrome_P450_monoxygenase"/>
</dbReference>
<keyword evidence="5" id="KW-0503">Monooxygenase</keyword>
<comment type="cofactor">
    <cofactor evidence="1 4">
        <name>heme</name>
        <dbReference type="ChEBI" id="CHEBI:30413"/>
    </cofactor>
</comment>
<dbReference type="Proteomes" id="UP000800200">
    <property type="component" value="Unassembled WGS sequence"/>
</dbReference>
<accession>A0A6A6DA53</accession>
<keyword evidence="5" id="KW-0560">Oxidoreductase</keyword>
<evidence type="ECO:0000313" key="7">
    <source>
        <dbReference type="EMBL" id="KAF2176414.1"/>
    </source>
</evidence>
<dbReference type="InterPro" id="IPR001128">
    <property type="entry name" value="Cyt_P450"/>
</dbReference>
<dbReference type="SUPFAM" id="SSF48264">
    <property type="entry name" value="Cytochrome P450"/>
    <property type="match status" value="1"/>
</dbReference>
<keyword evidence="8" id="KW-1185">Reference proteome</keyword>
<evidence type="ECO:0000256" key="3">
    <source>
        <dbReference type="ARBA" id="ARBA00023004"/>
    </source>
</evidence>
<dbReference type="PROSITE" id="PS00086">
    <property type="entry name" value="CYTOCHROME_P450"/>
    <property type="match status" value="1"/>
</dbReference>
<dbReference type="GO" id="GO:0020037">
    <property type="term" value="F:heme binding"/>
    <property type="evidence" value="ECO:0007669"/>
    <property type="project" value="InterPro"/>
</dbReference>
<evidence type="ECO:0000256" key="2">
    <source>
        <dbReference type="ARBA" id="ARBA00022723"/>
    </source>
</evidence>
<dbReference type="PRINTS" id="PR00385">
    <property type="entry name" value="P450"/>
</dbReference>
<proteinExistence type="inferred from homology"/>
<dbReference type="InterPro" id="IPR036396">
    <property type="entry name" value="Cyt_P450_sf"/>
</dbReference>
<dbReference type="GO" id="GO:0005506">
    <property type="term" value="F:iron ion binding"/>
    <property type="evidence" value="ECO:0007669"/>
    <property type="project" value="InterPro"/>
</dbReference>
<keyword evidence="2 4" id="KW-0479">Metal-binding</keyword>
<dbReference type="AlphaFoldDB" id="A0A6A6DA53"/>
<dbReference type="Pfam" id="PF00067">
    <property type="entry name" value="p450"/>
    <property type="match status" value="1"/>
</dbReference>
<dbReference type="OrthoDB" id="3934656at2759"/>
<name>A0A6A6DA53_9PEZI</name>
<dbReference type="GO" id="GO:0016705">
    <property type="term" value="F:oxidoreductase activity, acting on paired donors, with incorporation or reduction of molecular oxygen"/>
    <property type="evidence" value="ECO:0007669"/>
    <property type="project" value="InterPro"/>
</dbReference>